<dbReference type="GO" id="GO:0003886">
    <property type="term" value="F:DNA (cytosine-5-)-methyltransferase activity"/>
    <property type="evidence" value="ECO:0007669"/>
    <property type="project" value="UniProtKB-EC"/>
</dbReference>
<evidence type="ECO:0000256" key="2">
    <source>
        <dbReference type="ARBA" id="ARBA00022603"/>
    </source>
</evidence>
<evidence type="ECO:0000256" key="5">
    <source>
        <dbReference type="ARBA" id="ARBA00022747"/>
    </source>
</evidence>
<evidence type="ECO:0000256" key="6">
    <source>
        <dbReference type="ARBA" id="ARBA00047422"/>
    </source>
</evidence>
<dbReference type="Gene3D" id="3.40.50.150">
    <property type="entry name" value="Vaccinia Virus protein VP39"/>
    <property type="match status" value="1"/>
</dbReference>
<dbReference type="RefSeq" id="WP_087375278.1">
    <property type="nucleotide sequence ID" value="NZ_NFIJ01000004.1"/>
</dbReference>
<dbReference type="PANTHER" id="PTHR10629">
    <property type="entry name" value="CYTOSINE-SPECIFIC METHYLTRANSFERASE"/>
    <property type="match status" value="1"/>
</dbReference>
<dbReference type="GO" id="GO:0032259">
    <property type="term" value="P:methylation"/>
    <property type="evidence" value="ECO:0007669"/>
    <property type="project" value="UniProtKB-KW"/>
</dbReference>
<keyword evidence="4 7" id="KW-0949">S-adenosyl-L-methionine</keyword>
<evidence type="ECO:0000256" key="1">
    <source>
        <dbReference type="ARBA" id="ARBA00011975"/>
    </source>
</evidence>
<dbReference type="GO" id="GO:0009307">
    <property type="term" value="P:DNA restriction-modification system"/>
    <property type="evidence" value="ECO:0007669"/>
    <property type="project" value="UniProtKB-KW"/>
</dbReference>
<comment type="similarity">
    <text evidence="7 8">Belongs to the class I-like SAM-binding methyltransferase superfamily. C5-methyltransferase family.</text>
</comment>
<dbReference type="AlphaFoldDB" id="A0A9Q5SSN8"/>
<dbReference type="Gene3D" id="3.90.120.10">
    <property type="entry name" value="DNA Methylase, subunit A, domain 2"/>
    <property type="match status" value="1"/>
</dbReference>
<dbReference type="PROSITE" id="PS51679">
    <property type="entry name" value="SAM_MT_C5"/>
    <property type="match status" value="1"/>
</dbReference>
<accession>A0A9Q5SSN8</accession>
<name>A0A9Q5SSN8_9BACT</name>
<evidence type="ECO:0000256" key="4">
    <source>
        <dbReference type="ARBA" id="ARBA00022691"/>
    </source>
</evidence>
<dbReference type="InterPro" id="IPR050390">
    <property type="entry name" value="C5-Methyltransferase"/>
</dbReference>
<keyword evidence="5" id="KW-0680">Restriction system</keyword>
<dbReference type="Proteomes" id="UP000195975">
    <property type="component" value="Unassembled WGS sequence"/>
</dbReference>
<evidence type="ECO:0000313" key="9">
    <source>
        <dbReference type="EMBL" id="OUO06034.1"/>
    </source>
</evidence>
<comment type="caution">
    <text evidence="9">The sequence shown here is derived from an EMBL/GenBank/DDBJ whole genome shotgun (WGS) entry which is preliminary data.</text>
</comment>
<reference evidence="10" key="1">
    <citation type="submission" date="2017-04" db="EMBL/GenBank/DDBJ databases">
        <title>Function of individual gut microbiota members based on whole genome sequencing of pure cultures obtained from chicken caecum.</title>
        <authorList>
            <person name="Medvecky M."/>
            <person name="Cejkova D."/>
            <person name="Polansky O."/>
            <person name="Karasova D."/>
            <person name="Kubasova T."/>
            <person name="Cizek A."/>
            <person name="Rychlik I."/>
        </authorList>
    </citation>
    <scope>NUCLEOTIDE SEQUENCE [LARGE SCALE GENOMIC DNA]</scope>
    <source>
        <strain evidence="10">An42</strain>
    </source>
</reference>
<dbReference type="Pfam" id="PF00145">
    <property type="entry name" value="DNA_methylase"/>
    <property type="match status" value="1"/>
</dbReference>
<evidence type="ECO:0000256" key="7">
    <source>
        <dbReference type="PROSITE-ProRule" id="PRU01016"/>
    </source>
</evidence>
<dbReference type="PANTHER" id="PTHR10629:SF52">
    <property type="entry name" value="DNA (CYTOSINE-5)-METHYLTRANSFERASE 1"/>
    <property type="match status" value="1"/>
</dbReference>
<organism evidence="9 10">
    <name type="scientific">Parabacteroides johnsonii</name>
    <dbReference type="NCBI Taxonomy" id="387661"/>
    <lineage>
        <taxon>Bacteria</taxon>
        <taxon>Pseudomonadati</taxon>
        <taxon>Bacteroidota</taxon>
        <taxon>Bacteroidia</taxon>
        <taxon>Bacteroidales</taxon>
        <taxon>Tannerellaceae</taxon>
        <taxon>Parabacteroides</taxon>
    </lineage>
</organism>
<dbReference type="SUPFAM" id="SSF53335">
    <property type="entry name" value="S-adenosyl-L-methionine-dependent methyltransferases"/>
    <property type="match status" value="1"/>
</dbReference>
<dbReference type="InterPro" id="IPR001525">
    <property type="entry name" value="C5_MeTfrase"/>
</dbReference>
<keyword evidence="3 7" id="KW-0808">Transferase</keyword>
<protein>
    <recommendedName>
        <fullName evidence="1">DNA (cytosine-5-)-methyltransferase</fullName>
        <ecNumber evidence="1">2.1.1.37</ecNumber>
    </recommendedName>
</protein>
<keyword evidence="2 7" id="KW-0489">Methyltransferase</keyword>
<evidence type="ECO:0000313" key="10">
    <source>
        <dbReference type="Proteomes" id="UP000195975"/>
    </source>
</evidence>
<comment type="catalytic activity">
    <reaction evidence="6">
        <text>a 2'-deoxycytidine in DNA + S-adenosyl-L-methionine = a 5-methyl-2'-deoxycytidine in DNA + S-adenosyl-L-homocysteine + H(+)</text>
        <dbReference type="Rhea" id="RHEA:13681"/>
        <dbReference type="Rhea" id="RHEA-COMP:11369"/>
        <dbReference type="Rhea" id="RHEA-COMP:11370"/>
        <dbReference type="ChEBI" id="CHEBI:15378"/>
        <dbReference type="ChEBI" id="CHEBI:57856"/>
        <dbReference type="ChEBI" id="CHEBI:59789"/>
        <dbReference type="ChEBI" id="CHEBI:85452"/>
        <dbReference type="ChEBI" id="CHEBI:85454"/>
        <dbReference type="EC" id="2.1.1.37"/>
    </reaction>
</comment>
<evidence type="ECO:0000256" key="3">
    <source>
        <dbReference type="ARBA" id="ARBA00022679"/>
    </source>
</evidence>
<gene>
    <name evidence="9" type="ORF">B5F96_05875</name>
</gene>
<evidence type="ECO:0000256" key="8">
    <source>
        <dbReference type="RuleBase" id="RU000416"/>
    </source>
</evidence>
<sequence length="347" mass="39614">MKYNKYTAIDFFCGGGGMTCGLRQAGIDVIAGVDFDKEAKYTYEINNPGSIFVEANIRELEEEYFEKRLSVQRNDDNLILVGCSPCQFYSIINTSREKSKASKDLLLEFQRFIKYYNPGYVLVENVPGIITNKYSVLPEFLSFLKDYGYIYIKKDIIDMSYYGVPQSRRRFSLIASRVRTVSLPVKEKKQAILADYIGVWNGFAKISAGYKDSTDLNHTTAGLSDINLRRLAKTKKDGGNRLDWKDDPTLQLNCFKDKDESFKDTFGRMWWNRPAPTITTKFYSISNGRFAHPEEDRGISLREGATLQTFPKNYIFKTNSIAATAKLIGNAVPCEYARRLGEIIIKN</sequence>
<dbReference type="EC" id="2.1.1.37" evidence="1"/>
<dbReference type="GO" id="GO:0044027">
    <property type="term" value="P:negative regulation of gene expression via chromosomal CpG island methylation"/>
    <property type="evidence" value="ECO:0007669"/>
    <property type="project" value="TreeGrafter"/>
</dbReference>
<dbReference type="GO" id="GO:0003677">
    <property type="term" value="F:DNA binding"/>
    <property type="evidence" value="ECO:0007669"/>
    <property type="project" value="TreeGrafter"/>
</dbReference>
<proteinExistence type="inferred from homology"/>
<dbReference type="InterPro" id="IPR029063">
    <property type="entry name" value="SAM-dependent_MTases_sf"/>
</dbReference>
<feature type="active site" evidence="7">
    <location>
        <position position="86"/>
    </location>
</feature>
<dbReference type="EMBL" id="NFIJ01000004">
    <property type="protein sequence ID" value="OUO06034.1"/>
    <property type="molecule type" value="Genomic_DNA"/>
</dbReference>
<dbReference type="PRINTS" id="PR00105">
    <property type="entry name" value="C5METTRFRASE"/>
</dbReference>
<dbReference type="NCBIfam" id="TIGR00675">
    <property type="entry name" value="dcm"/>
    <property type="match status" value="1"/>
</dbReference>